<reference evidence="1 2" key="1">
    <citation type="submission" date="2019-12" db="EMBL/GenBank/DDBJ databases">
        <authorList>
            <person name="Alioto T."/>
            <person name="Alioto T."/>
            <person name="Gomez Garrido J."/>
        </authorList>
    </citation>
    <scope>NUCLEOTIDE SEQUENCE [LARGE SCALE GENOMIC DNA]</scope>
</reference>
<accession>A0A8S0VMS6</accession>
<evidence type="ECO:0000313" key="2">
    <source>
        <dbReference type="Proteomes" id="UP000594638"/>
    </source>
</evidence>
<dbReference type="Gramene" id="OE9A069764T1">
    <property type="protein sequence ID" value="OE9A069764C1"/>
    <property type="gene ID" value="OE9A069764"/>
</dbReference>
<protein>
    <submittedName>
        <fullName evidence="1">Uncharacterized protein</fullName>
    </submittedName>
</protein>
<gene>
    <name evidence="1" type="ORF">OLEA9_A069764</name>
</gene>
<comment type="caution">
    <text evidence="1">The sequence shown here is derived from an EMBL/GenBank/DDBJ whole genome shotgun (WGS) entry which is preliminary data.</text>
</comment>
<proteinExistence type="predicted"/>
<dbReference type="Proteomes" id="UP000594638">
    <property type="component" value="Unassembled WGS sequence"/>
</dbReference>
<organism evidence="1 2">
    <name type="scientific">Olea europaea subsp. europaea</name>
    <dbReference type="NCBI Taxonomy" id="158383"/>
    <lineage>
        <taxon>Eukaryota</taxon>
        <taxon>Viridiplantae</taxon>
        <taxon>Streptophyta</taxon>
        <taxon>Embryophyta</taxon>
        <taxon>Tracheophyta</taxon>
        <taxon>Spermatophyta</taxon>
        <taxon>Magnoliopsida</taxon>
        <taxon>eudicotyledons</taxon>
        <taxon>Gunneridae</taxon>
        <taxon>Pentapetalae</taxon>
        <taxon>asterids</taxon>
        <taxon>lamiids</taxon>
        <taxon>Lamiales</taxon>
        <taxon>Oleaceae</taxon>
        <taxon>Oleeae</taxon>
        <taxon>Olea</taxon>
    </lineage>
</organism>
<keyword evidence="2" id="KW-1185">Reference proteome</keyword>
<evidence type="ECO:0000313" key="1">
    <source>
        <dbReference type="EMBL" id="CAA3033427.1"/>
    </source>
</evidence>
<dbReference type="EMBL" id="CACTIH010010805">
    <property type="protein sequence ID" value="CAA3033427.1"/>
    <property type="molecule type" value="Genomic_DNA"/>
</dbReference>
<dbReference type="AlphaFoldDB" id="A0A8S0VMS6"/>
<name>A0A8S0VMS6_OLEEU</name>
<sequence>MWRGKGRQDKLIDQTFICTSSYENFSSTLYAVAGDDPSRRQQVTLPAWLNHLDCSFFTKTMYTKNTQNFLPTFYDTGEDSPSRHRHTRPQTTIYMYMPSFFPTIKHIYRTKQATAIDVL</sequence>